<feature type="domain" description="RNase H type-1" evidence="2">
    <location>
        <begin position="55"/>
        <end position="127"/>
    </location>
</feature>
<dbReference type="InterPro" id="IPR012337">
    <property type="entry name" value="RNaseH-like_sf"/>
</dbReference>
<dbReference type="EMBL" id="CABIKO010000272">
    <property type="protein sequence ID" value="VVA33069.1"/>
    <property type="molecule type" value="Genomic_DNA"/>
</dbReference>
<dbReference type="Proteomes" id="UP001054821">
    <property type="component" value="Chromosome 7"/>
</dbReference>
<protein>
    <submittedName>
        <fullName evidence="4">PREDICTED: dnaJ</fullName>
    </submittedName>
</protein>
<dbReference type="InterPro" id="IPR036397">
    <property type="entry name" value="RNaseH_sf"/>
</dbReference>
<evidence type="ECO:0000313" key="3">
    <source>
        <dbReference type="EMBL" id="KAI5316934.1"/>
    </source>
</evidence>
<dbReference type="AlphaFoldDB" id="A0A5E4G013"/>
<dbReference type="Gramene" id="VVA33069">
    <property type="protein sequence ID" value="VVA33069"/>
    <property type="gene ID" value="Prudul26B032257"/>
</dbReference>
<dbReference type="InParanoid" id="A0A5E4G013"/>
<dbReference type="GO" id="GO:0003676">
    <property type="term" value="F:nucleic acid binding"/>
    <property type="evidence" value="ECO:0007669"/>
    <property type="project" value="InterPro"/>
</dbReference>
<dbReference type="InterPro" id="IPR044730">
    <property type="entry name" value="RNase_H-like_dom_plant"/>
</dbReference>
<evidence type="ECO:0000313" key="4">
    <source>
        <dbReference type="EMBL" id="VVA33069.1"/>
    </source>
</evidence>
<reference evidence="5" key="2">
    <citation type="journal article" date="2020" name="Plant J.">
        <title>Transposons played a major role in the diversification between the closely related almond and peach genomes: results from the almond genome sequence.</title>
        <authorList>
            <person name="Alioto T."/>
            <person name="Alexiou K.G."/>
            <person name="Bardil A."/>
            <person name="Barteri F."/>
            <person name="Castanera R."/>
            <person name="Cruz F."/>
            <person name="Dhingra A."/>
            <person name="Duval H."/>
            <person name="Fernandez I Marti A."/>
            <person name="Frias L."/>
            <person name="Galan B."/>
            <person name="Garcia J.L."/>
            <person name="Howad W."/>
            <person name="Gomez-Garrido J."/>
            <person name="Gut M."/>
            <person name="Julca I."/>
            <person name="Morata J."/>
            <person name="Puigdomenech P."/>
            <person name="Ribeca P."/>
            <person name="Rubio Cabetas M.J."/>
            <person name="Vlasova A."/>
            <person name="Wirthensohn M."/>
            <person name="Garcia-Mas J."/>
            <person name="Gabaldon T."/>
            <person name="Casacuberta J.M."/>
            <person name="Arus P."/>
        </authorList>
    </citation>
    <scope>NUCLEOTIDE SEQUENCE [LARGE SCALE GENOMIC DNA]</scope>
    <source>
        <strain evidence="5">cv. Texas</strain>
    </source>
</reference>
<reference evidence="4" key="1">
    <citation type="submission" date="2019-07" db="EMBL/GenBank/DDBJ databases">
        <authorList>
            <person name="Alioto T."/>
            <person name="Alioto T."/>
            <person name="Gomez Garrido J."/>
        </authorList>
    </citation>
    <scope>NUCLEOTIDE SEQUENCE</scope>
</reference>
<feature type="region of interest" description="Disordered" evidence="1">
    <location>
        <begin position="168"/>
        <end position="203"/>
    </location>
</feature>
<evidence type="ECO:0000256" key="1">
    <source>
        <dbReference type="SAM" id="MobiDB-lite"/>
    </source>
</evidence>
<dbReference type="InterPro" id="IPR052929">
    <property type="entry name" value="RNase_H-like_EbsB-rel"/>
</dbReference>
<evidence type="ECO:0000259" key="2">
    <source>
        <dbReference type="Pfam" id="PF13456"/>
    </source>
</evidence>
<dbReference type="InterPro" id="IPR002156">
    <property type="entry name" value="RNaseH_domain"/>
</dbReference>
<evidence type="ECO:0000313" key="6">
    <source>
        <dbReference type="Proteomes" id="UP001054821"/>
    </source>
</evidence>
<proteinExistence type="predicted"/>
<reference evidence="3 6" key="3">
    <citation type="journal article" date="2022" name="G3 (Bethesda)">
        <title>Whole-genome sequence and methylome profiling of the almond [Prunus dulcis (Mill.) D.A. Webb] cultivar 'Nonpareil'.</title>
        <authorList>
            <person name="D'Amico-Willman K.M."/>
            <person name="Ouma W.Z."/>
            <person name="Meulia T."/>
            <person name="Sideli G.M."/>
            <person name="Gradziel T.M."/>
            <person name="Fresnedo-Ramirez J."/>
        </authorList>
    </citation>
    <scope>NUCLEOTIDE SEQUENCE [LARGE SCALE GENOMIC DNA]</scope>
    <source>
        <strain evidence="3">Clone GOH B32 T37-40</strain>
    </source>
</reference>
<dbReference type="Proteomes" id="UP000327085">
    <property type="component" value="Chromosome 7"/>
</dbReference>
<name>A0A5E4G013_PRUDU</name>
<organism evidence="4 5">
    <name type="scientific">Prunus dulcis</name>
    <name type="common">Almond</name>
    <name type="synonym">Amygdalus dulcis</name>
    <dbReference type="NCBI Taxonomy" id="3755"/>
    <lineage>
        <taxon>Eukaryota</taxon>
        <taxon>Viridiplantae</taxon>
        <taxon>Streptophyta</taxon>
        <taxon>Embryophyta</taxon>
        <taxon>Tracheophyta</taxon>
        <taxon>Spermatophyta</taxon>
        <taxon>Magnoliopsida</taxon>
        <taxon>eudicotyledons</taxon>
        <taxon>Gunneridae</taxon>
        <taxon>Pentapetalae</taxon>
        <taxon>rosids</taxon>
        <taxon>fabids</taxon>
        <taxon>Rosales</taxon>
        <taxon>Rosaceae</taxon>
        <taxon>Amygdaloideae</taxon>
        <taxon>Amygdaleae</taxon>
        <taxon>Prunus</taxon>
    </lineage>
</organism>
<keyword evidence="6" id="KW-1185">Reference proteome</keyword>
<sequence>MSTTKECNGDAGSSSDRRQQCFGGKVWSLEVPPEFICVYLLESGGKIETRCCFGWGGIGAVIRNDKGEAMAAMALPFETPTSTKHAKIMALQFMLNFAWDGRFSSVMLESDSQAVISSINSEEDESFAPEGHLIDAKGTKIACPDKGNEQLGQLPADLDFVIDHEKPHDTYKRDGKSPHCDPQGDVSGGVGWNHGASHQARWL</sequence>
<dbReference type="Gene3D" id="3.30.420.10">
    <property type="entry name" value="Ribonuclease H-like superfamily/Ribonuclease H"/>
    <property type="match status" value="1"/>
</dbReference>
<dbReference type="CDD" id="cd06222">
    <property type="entry name" value="RNase_H_like"/>
    <property type="match status" value="1"/>
</dbReference>
<dbReference type="GO" id="GO:0004523">
    <property type="term" value="F:RNA-DNA hybrid ribonuclease activity"/>
    <property type="evidence" value="ECO:0007669"/>
    <property type="project" value="InterPro"/>
</dbReference>
<dbReference type="PANTHER" id="PTHR47074:SF75">
    <property type="entry name" value="RNASE H TYPE-1 DOMAIN-CONTAINING PROTEIN"/>
    <property type="match status" value="1"/>
</dbReference>
<dbReference type="Pfam" id="PF13456">
    <property type="entry name" value="RVT_3"/>
    <property type="match status" value="1"/>
</dbReference>
<accession>A0A5E4G013</accession>
<gene>
    <name evidence="4" type="ORF">ALMOND_2B032257</name>
    <name evidence="3" type="ORF">L3X38_036641</name>
</gene>
<feature type="compositionally biased region" description="Basic and acidic residues" evidence="1">
    <location>
        <begin position="168"/>
        <end position="179"/>
    </location>
</feature>
<evidence type="ECO:0000313" key="5">
    <source>
        <dbReference type="Proteomes" id="UP000327085"/>
    </source>
</evidence>
<dbReference type="PANTHER" id="PTHR47074">
    <property type="entry name" value="BNAC02G40300D PROTEIN"/>
    <property type="match status" value="1"/>
</dbReference>
<dbReference type="SUPFAM" id="SSF53098">
    <property type="entry name" value="Ribonuclease H-like"/>
    <property type="match status" value="1"/>
</dbReference>
<dbReference type="EMBL" id="JAJFAZ020000007">
    <property type="protein sequence ID" value="KAI5316934.1"/>
    <property type="molecule type" value="Genomic_DNA"/>
</dbReference>